<proteinExistence type="predicted"/>
<name>A0A5B7GH36_PORTR</name>
<reference evidence="2 3" key="1">
    <citation type="submission" date="2019-05" db="EMBL/GenBank/DDBJ databases">
        <title>Another draft genome of Portunus trituberculatus and its Hox gene families provides insights of decapod evolution.</title>
        <authorList>
            <person name="Jeong J.-H."/>
            <person name="Song I."/>
            <person name="Kim S."/>
            <person name="Choi T."/>
            <person name="Kim D."/>
            <person name="Ryu S."/>
            <person name="Kim W."/>
        </authorList>
    </citation>
    <scope>NUCLEOTIDE SEQUENCE [LARGE SCALE GENOMIC DNA]</scope>
    <source>
        <tissue evidence="2">Muscle</tissue>
    </source>
</reference>
<sequence>MASSPPFLAESDVLGEGASHPTDDVVFITGGPRSRADSSGISGTPSLATMHSTFSSGSSKKDVCTSGMQQGSS</sequence>
<feature type="compositionally biased region" description="Polar residues" evidence="1">
    <location>
        <begin position="37"/>
        <end position="58"/>
    </location>
</feature>
<keyword evidence="3" id="KW-1185">Reference proteome</keyword>
<organism evidence="2 3">
    <name type="scientific">Portunus trituberculatus</name>
    <name type="common">Swimming crab</name>
    <name type="synonym">Neptunus trituberculatus</name>
    <dbReference type="NCBI Taxonomy" id="210409"/>
    <lineage>
        <taxon>Eukaryota</taxon>
        <taxon>Metazoa</taxon>
        <taxon>Ecdysozoa</taxon>
        <taxon>Arthropoda</taxon>
        <taxon>Crustacea</taxon>
        <taxon>Multicrustacea</taxon>
        <taxon>Malacostraca</taxon>
        <taxon>Eumalacostraca</taxon>
        <taxon>Eucarida</taxon>
        <taxon>Decapoda</taxon>
        <taxon>Pleocyemata</taxon>
        <taxon>Brachyura</taxon>
        <taxon>Eubrachyura</taxon>
        <taxon>Portunoidea</taxon>
        <taxon>Portunidae</taxon>
        <taxon>Portuninae</taxon>
        <taxon>Portunus</taxon>
    </lineage>
</organism>
<feature type="region of interest" description="Disordered" evidence="1">
    <location>
        <begin position="1"/>
        <end position="73"/>
    </location>
</feature>
<comment type="caution">
    <text evidence="2">The sequence shown here is derived from an EMBL/GenBank/DDBJ whole genome shotgun (WGS) entry which is preliminary data.</text>
</comment>
<accession>A0A5B7GH36</accession>
<evidence type="ECO:0000313" key="3">
    <source>
        <dbReference type="Proteomes" id="UP000324222"/>
    </source>
</evidence>
<evidence type="ECO:0000313" key="2">
    <source>
        <dbReference type="EMBL" id="MPC56839.1"/>
    </source>
</evidence>
<gene>
    <name evidence="2" type="ORF">E2C01_050805</name>
</gene>
<dbReference type="EMBL" id="VSRR010014295">
    <property type="protein sequence ID" value="MPC56839.1"/>
    <property type="molecule type" value="Genomic_DNA"/>
</dbReference>
<evidence type="ECO:0000256" key="1">
    <source>
        <dbReference type="SAM" id="MobiDB-lite"/>
    </source>
</evidence>
<protein>
    <submittedName>
        <fullName evidence="2">Uncharacterized protein</fullName>
    </submittedName>
</protein>
<dbReference type="AlphaFoldDB" id="A0A5B7GH36"/>
<dbReference type="Proteomes" id="UP000324222">
    <property type="component" value="Unassembled WGS sequence"/>
</dbReference>